<dbReference type="EMBL" id="PTJC01000006">
    <property type="protein sequence ID" value="PPK85252.1"/>
    <property type="molecule type" value="Genomic_DNA"/>
</dbReference>
<dbReference type="InterPro" id="IPR011250">
    <property type="entry name" value="OMP/PagP_B-barrel"/>
</dbReference>
<evidence type="ECO:0008006" key="3">
    <source>
        <dbReference type="Google" id="ProtNLM"/>
    </source>
</evidence>
<dbReference type="Proteomes" id="UP000237662">
    <property type="component" value="Unassembled WGS sequence"/>
</dbReference>
<keyword evidence="2" id="KW-1185">Reference proteome</keyword>
<name>A0A2S6I245_9BACT</name>
<evidence type="ECO:0000313" key="2">
    <source>
        <dbReference type="Proteomes" id="UP000237662"/>
    </source>
</evidence>
<organism evidence="1 2">
    <name type="scientific">Neolewinella xylanilytica</name>
    <dbReference type="NCBI Taxonomy" id="1514080"/>
    <lineage>
        <taxon>Bacteria</taxon>
        <taxon>Pseudomonadati</taxon>
        <taxon>Bacteroidota</taxon>
        <taxon>Saprospiria</taxon>
        <taxon>Saprospirales</taxon>
        <taxon>Lewinellaceae</taxon>
        <taxon>Neolewinella</taxon>
    </lineage>
</organism>
<comment type="caution">
    <text evidence="1">The sequence shown here is derived from an EMBL/GenBank/DDBJ whole genome shotgun (WGS) entry which is preliminary data.</text>
</comment>
<gene>
    <name evidence="1" type="ORF">CLV84_2144</name>
</gene>
<proteinExistence type="predicted"/>
<dbReference type="AlphaFoldDB" id="A0A2S6I245"/>
<accession>A0A2S6I245</accession>
<sequence length="192" mass="21220">MRGYLSLLFVLGLIGTLAAQRTRLTAAYPSSGSFSFGVAYFGLTDEVGGGVHHRERTYLTNVGYKISSRWSTLIQANIIRSNVEPEPHVQTTALLFTGSVQHDFVPDSPHRLFAQLGVATGDFCTCGDRLPRIDPGLVYVQYGAGINVRIWRQVYIDIAFEANTILSGPEDAYNYNVGTVGLHFENLFSVRR</sequence>
<protein>
    <recommendedName>
        <fullName evidence="3">Outer membrane protein with beta-barrel domain</fullName>
    </recommendedName>
</protein>
<dbReference type="SUPFAM" id="SSF56925">
    <property type="entry name" value="OMPA-like"/>
    <property type="match status" value="1"/>
</dbReference>
<evidence type="ECO:0000313" key="1">
    <source>
        <dbReference type="EMBL" id="PPK85252.1"/>
    </source>
</evidence>
<reference evidence="1 2" key="1">
    <citation type="submission" date="2018-02" db="EMBL/GenBank/DDBJ databases">
        <title>Genomic Encyclopedia of Archaeal and Bacterial Type Strains, Phase II (KMG-II): from individual species to whole genera.</title>
        <authorList>
            <person name="Goeker M."/>
        </authorList>
    </citation>
    <scope>NUCLEOTIDE SEQUENCE [LARGE SCALE GENOMIC DNA]</scope>
    <source>
        <strain evidence="1 2">DSM 29526</strain>
    </source>
</reference>